<dbReference type="EMBL" id="JAVIJC010000004">
    <property type="protein sequence ID" value="MDX8490986.1"/>
    <property type="molecule type" value="Genomic_DNA"/>
</dbReference>
<dbReference type="RefSeq" id="WP_320218296.1">
    <property type="nucleotide sequence ID" value="NZ_JAVIJB010000014.1"/>
</dbReference>
<dbReference type="CDD" id="cd03219">
    <property type="entry name" value="ABC_Mj1267_LivG_branched"/>
    <property type="match status" value="1"/>
</dbReference>
<dbReference type="PANTHER" id="PTHR45772:SF3">
    <property type="entry name" value="ABC TRANSPORTER ATP-BINDING PROTEIN"/>
    <property type="match status" value="1"/>
</dbReference>
<evidence type="ECO:0000259" key="4">
    <source>
        <dbReference type="PROSITE" id="PS50893"/>
    </source>
</evidence>
<dbReference type="Gene3D" id="3.40.50.300">
    <property type="entry name" value="P-loop containing nucleotide triphosphate hydrolases"/>
    <property type="match status" value="1"/>
</dbReference>
<dbReference type="Pfam" id="PF12399">
    <property type="entry name" value="BCA_ABC_TP_C"/>
    <property type="match status" value="1"/>
</dbReference>
<dbReference type="SMART" id="SM00382">
    <property type="entry name" value="AAA"/>
    <property type="match status" value="1"/>
</dbReference>
<proteinExistence type="predicted"/>
<dbReference type="InterPro" id="IPR051120">
    <property type="entry name" value="ABC_AA/LPS_Transport"/>
</dbReference>
<evidence type="ECO:0000313" key="5">
    <source>
        <dbReference type="EMBL" id="MDX8490986.1"/>
    </source>
</evidence>
<keyword evidence="3 5" id="KW-0067">ATP-binding</keyword>
<protein>
    <submittedName>
        <fullName evidence="5">ABC transporter ATP-binding protein</fullName>
    </submittedName>
</protein>
<dbReference type="Proteomes" id="UP001271249">
    <property type="component" value="Unassembled WGS sequence"/>
</dbReference>
<feature type="domain" description="ABC transporter" evidence="4">
    <location>
        <begin position="5"/>
        <end position="239"/>
    </location>
</feature>
<keyword evidence="2" id="KW-0547">Nucleotide-binding</keyword>
<dbReference type="GO" id="GO:0005524">
    <property type="term" value="F:ATP binding"/>
    <property type="evidence" value="ECO:0007669"/>
    <property type="project" value="UniProtKB-KW"/>
</dbReference>
<dbReference type="PANTHER" id="PTHR45772">
    <property type="entry name" value="CONSERVED COMPONENT OF ABC TRANSPORTER FOR NATURAL AMINO ACIDS-RELATED"/>
    <property type="match status" value="1"/>
</dbReference>
<comment type="caution">
    <text evidence="5">The sequence shown here is derived from an EMBL/GenBank/DDBJ whole genome shotgun (WGS) entry which is preliminary data.</text>
</comment>
<keyword evidence="1" id="KW-0813">Transport</keyword>
<evidence type="ECO:0000256" key="3">
    <source>
        <dbReference type="ARBA" id="ARBA00022840"/>
    </source>
</evidence>
<dbReference type="InterPro" id="IPR027417">
    <property type="entry name" value="P-loop_NTPase"/>
</dbReference>
<organism evidence="5 6">
    <name type="scientific">Mesorhizobium captivum</name>
    <dbReference type="NCBI Taxonomy" id="3072319"/>
    <lineage>
        <taxon>Bacteria</taxon>
        <taxon>Pseudomonadati</taxon>
        <taxon>Pseudomonadota</taxon>
        <taxon>Alphaproteobacteria</taxon>
        <taxon>Hyphomicrobiales</taxon>
        <taxon>Phyllobacteriaceae</taxon>
        <taxon>Mesorhizobium</taxon>
    </lineage>
</organism>
<accession>A0ABU4YWA1</accession>
<reference evidence="5 6" key="1">
    <citation type="submission" date="2023-08" db="EMBL/GenBank/DDBJ databases">
        <title>Implementing the SeqCode for naming new Mesorhizobium species isolated from Vachellia karroo root nodules.</title>
        <authorList>
            <person name="Van Lill M."/>
        </authorList>
    </citation>
    <scope>NUCLEOTIDE SEQUENCE [LARGE SCALE GENOMIC DNA]</scope>
    <source>
        <strain evidence="5 6">VK22B</strain>
    </source>
</reference>
<dbReference type="PROSITE" id="PS50893">
    <property type="entry name" value="ABC_TRANSPORTER_2"/>
    <property type="match status" value="1"/>
</dbReference>
<dbReference type="InterPro" id="IPR032823">
    <property type="entry name" value="BCA_ABC_TP_C"/>
</dbReference>
<dbReference type="SUPFAM" id="SSF52540">
    <property type="entry name" value="P-loop containing nucleoside triphosphate hydrolases"/>
    <property type="match status" value="1"/>
</dbReference>
<sequence>MMPLLTTKGLSRHFGGLRAVDGVDFALMPGEIRAIIGPNGAGKTTFVSLLSGRIRPSAGMIVFDGADITGMPAYQRVRLGVAYTFQITSVFANLTAFDNVALPVQRTLTDGRSKGQVRAGVMEALERTGLADRAGTLAGQLSYGHQRLLEVAMGLALKPRLLILDEPTQGLADSEIDNFIALVREIAKNATVLLIEHNMPVVMQLADRITVFNSGKILAEGTPEQIRANGQVQDAYLGATHG</sequence>
<dbReference type="InterPro" id="IPR003593">
    <property type="entry name" value="AAA+_ATPase"/>
</dbReference>
<dbReference type="Pfam" id="PF00005">
    <property type="entry name" value="ABC_tran"/>
    <property type="match status" value="1"/>
</dbReference>
<name>A0ABU4YWA1_9HYPH</name>
<evidence type="ECO:0000256" key="1">
    <source>
        <dbReference type="ARBA" id="ARBA00022448"/>
    </source>
</evidence>
<gene>
    <name evidence="5" type="ORF">RFN29_05280</name>
</gene>
<dbReference type="InterPro" id="IPR003439">
    <property type="entry name" value="ABC_transporter-like_ATP-bd"/>
</dbReference>
<evidence type="ECO:0000256" key="2">
    <source>
        <dbReference type="ARBA" id="ARBA00022741"/>
    </source>
</evidence>
<keyword evidence="6" id="KW-1185">Reference proteome</keyword>
<evidence type="ECO:0000313" key="6">
    <source>
        <dbReference type="Proteomes" id="UP001271249"/>
    </source>
</evidence>